<sequence length="241" mass="27308">MYRVTPLVPPSPLPTDVVQKFKALRLDALRSAPSFFSSEYSYEAELSDAEWIDTICHPIHHVLICEEIRAEEVQDCGQGDPRNAALHGHEWVGMLILCGPLSRDQYILLKHQHELIGRDEEETRWHLVGLYIQSSHRCKDTAVAIHEAILDFLRCWTDDHLETIVDEATGTERQKSARITGVLKSGDPLLTDLYQALGGSEIGWVTRADALRMTDNEGLLRILENDEAAKPWLAMERVIEC</sequence>
<name>A0AA39U6Y5_9LECA</name>
<evidence type="ECO:0000313" key="1">
    <source>
        <dbReference type="EMBL" id="KAK0509141.1"/>
    </source>
</evidence>
<comment type="caution">
    <text evidence="1">The sequence shown here is derived from an EMBL/GenBank/DDBJ whole genome shotgun (WGS) entry which is preliminary data.</text>
</comment>
<accession>A0AA39U6Y5</accession>
<protein>
    <submittedName>
        <fullName evidence="1">Uncharacterized protein</fullName>
    </submittedName>
</protein>
<keyword evidence="2" id="KW-1185">Reference proteome</keyword>
<proteinExistence type="predicted"/>
<reference evidence="1" key="1">
    <citation type="submission" date="2023-03" db="EMBL/GenBank/DDBJ databases">
        <title>Complete genome of Cladonia borealis.</title>
        <authorList>
            <person name="Park H."/>
        </authorList>
    </citation>
    <scope>NUCLEOTIDE SEQUENCE</scope>
    <source>
        <strain evidence="1">ANT050790</strain>
    </source>
</reference>
<dbReference type="EMBL" id="JAFEKC020000019">
    <property type="protein sequence ID" value="KAK0509141.1"/>
    <property type="molecule type" value="Genomic_DNA"/>
</dbReference>
<evidence type="ECO:0000313" key="2">
    <source>
        <dbReference type="Proteomes" id="UP001166286"/>
    </source>
</evidence>
<organism evidence="1 2">
    <name type="scientific">Cladonia borealis</name>
    <dbReference type="NCBI Taxonomy" id="184061"/>
    <lineage>
        <taxon>Eukaryota</taxon>
        <taxon>Fungi</taxon>
        <taxon>Dikarya</taxon>
        <taxon>Ascomycota</taxon>
        <taxon>Pezizomycotina</taxon>
        <taxon>Lecanoromycetes</taxon>
        <taxon>OSLEUM clade</taxon>
        <taxon>Lecanoromycetidae</taxon>
        <taxon>Lecanorales</taxon>
        <taxon>Lecanorineae</taxon>
        <taxon>Cladoniaceae</taxon>
        <taxon>Cladonia</taxon>
    </lineage>
</organism>
<gene>
    <name evidence="1" type="ORF">JMJ35_008512</name>
</gene>
<dbReference type="Proteomes" id="UP001166286">
    <property type="component" value="Unassembled WGS sequence"/>
</dbReference>
<dbReference type="AlphaFoldDB" id="A0AA39U6Y5"/>